<dbReference type="FunFam" id="4.10.410.10:FF:000020">
    <property type="entry name" value="Collagen, type VI, alpha 3"/>
    <property type="match status" value="1"/>
</dbReference>
<dbReference type="GO" id="GO:0005615">
    <property type="term" value="C:extracellular space"/>
    <property type="evidence" value="ECO:0007669"/>
    <property type="project" value="TreeGrafter"/>
</dbReference>
<dbReference type="PANTHER" id="PTHR10083">
    <property type="entry name" value="KUNITZ-TYPE PROTEASE INHIBITOR-RELATED"/>
    <property type="match status" value="1"/>
</dbReference>
<dbReference type="SMART" id="SM00131">
    <property type="entry name" value="KU"/>
    <property type="match status" value="3"/>
</dbReference>
<organism evidence="7 8">
    <name type="scientific">Lepeophtheirus salmonis</name>
    <name type="common">Salmon louse</name>
    <name type="synonym">Caligus salmonis</name>
    <dbReference type="NCBI Taxonomy" id="72036"/>
    <lineage>
        <taxon>Eukaryota</taxon>
        <taxon>Metazoa</taxon>
        <taxon>Ecdysozoa</taxon>
        <taxon>Arthropoda</taxon>
        <taxon>Crustacea</taxon>
        <taxon>Multicrustacea</taxon>
        <taxon>Hexanauplia</taxon>
        <taxon>Copepoda</taxon>
        <taxon>Siphonostomatoida</taxon>
        <taxon>Caligidae</taxon>
        <taxon>Lepeophtheirus</taxon>
    </lineage>
</organism>
<evidence type="ECO:0000256" key="4">
    <source>
        <dbReference type="SAM" id="MobiDB-lite"/>
    </source>
</evidence>
<dbReference type="PANTHER" id="PTHR10083:SF374">
    <property type="entry name" value="BPTI_KUNITZ INHIBITOR DOMAIN-CONTAINING PROTEIN"/>
    <property type="match status" value="1"/>
</dbReference>
<feature type="domain" description="BPTI/Kunitz inhibitor" evidence="6">
    <location>
        <begin position="451"/>
        <end position="478"/>
    </location>
</feature>
<keyword evidence="5" id="KW-0732">Signal</keyword>
<dbReference type="Pfam" id="PF00014">
    <property type="entry name" value="Kunitz_BPTI"/>
    <property type="match status" value="3"/>
</dbReference>
<accession>A0A7R8H8E9</accession>
<evidence type="ECO:0000256" key="3">
    <source>
        <dbReference type="ARBA" id="ARBA00023157"/>
    </source>
</evidence>
<dbReference type="OrthoDB" id="4473401at2759"/>
<dbReference type="PRINTS" id="PR00759">
    <property type="entry name" value="BASICPTASE"/>
</dbReference>
<dbReference type="Gene3D" id="4.10.410.10">
    <property type="entry name" value="Pancreatic trypsin inhibitor Kunitz domain"/>
    <property type="match status" value="3"/>
</dbReference>
<evidence type="ECO:0000256" key="2">
    <source>
        <dbReference type="ARBA" id="ARBA00022900"/>
    </source>
</evidence>
<keyword evidence="2" id="KW-0722">Serine protease inhibitor</keyword>
<keyword evidence="8" id="KW-1185">Reference proteome</keyword>
<dbReference type="InterPro" id="IPR002223">
    <property type="entry name" value="Kunitz_BPTI"/>
</dbReference>
<feature type="signal peptide" evidence="5">
    <location>
        <begin position="1"/>
        <end position="24"/>
    </location>
</feature>
<feature type="domain" description="BPTI/Kunitz inhibitor" evidence="6">
    <location>
        <begin position="263"/>
        <end position="286"/>
    </location>
</feature>
<evidence type="ECO:0000313" key="8">
    <source>
        <dbReference type="Proteomes" id="UP000675881"/>
    </source>
</evidence>
<dbReference type="InterPro" id="IPR050098">
    <property type="entry name" value="TFPI/VKTCI-like"/>
</dbReference>
<dbReference type="Proteomes" id="UP000675881">
    <property type="component" value="Chromosome 4"/>
</dbReference>
<gene>
    <name evidence="7" type="ORF">LSAA_8627</name>
</gene>
<feature type="compositionally biased region" description="Basic and acidic residues" evidence="4">
    <location>
        <begin position="369"/>
        <end position="378"/>
    </location>
</feature>
<keyword evidence="3" id="KW-1015">Disulfide bond</keyword>
<protein>
    <submittedName>
        <fullName evidence="7">(salmon louse) hypothetical protein</fullName>
    </submittedName>
</protein>
<dbReference type="PROSITE" id="PS50279">
    <property type="entry name" value="BPTI_KUNITZ_2"/>
    <property type="match status" value="3"/>
</dbReference>
<dbReference type="PROSITE" id="PS00280">
    <property type="entry name" value="BPTI_KUNITZ_1"/>
    <property type="match status" value="3"/>
</dbReference>
<keyword evidence="1" id="KW-0646">Protease inhibitor</keyword>
<name>A0A7R8H8E9_LEPSM</name>
<proteinExistence type="predicted"/>
<feature type="region of interest" description="Disordered" evidence="4">
    <location>
        <begin position="359"/>
        <end position="385"/>
    </location>
</feature>
<dbReference type="AlphaFoldDB" id="A0A7R8H8E9"/>
<evidence type="ECO:0000256" key="1">
    <source>
        <dbReference type="ARBA" id="ARBA00022690"/>
    </source>
</evidence>
<evidence type="ECO:0000313" key="7">
    <source>
        <dbReference type="EMBL" id="CAF2921695.1"/>
    </source>
</evidence>
<evidence type="ECO:0000259" key="6">
    <source>
        <dbReference type="PROSITE" id="PS50279"/>
    </source>
</evidence>
<dbReference type="InterPro" id="IPR020901">
    <property type="entry name" value="Prtase_inh_Kunz-CS"/>
</dbReference>
<dbReference type="InterPro" id="IPR036880">
    <property type="entry name" value="Kunitz_BPTI_sf"/>
</dbReference>
<dbReference type="GO" id="GO:0004867">
    <property type="term" value="F:serine-type endopeptidase inhibitor activity"/>
    <property type="evidence" value="ECO:0007669"/>
    <property type="project" value="UniProtKB-KW"/>
</dbReference>
<reference evidence="7" key="1">
    <citation type="submission" date="2021-02" db="EMBL/GenBank/DDBJ databases">
        <authorList>
            <person name="Bekaert M."/>
        </authorList>
    </citation>
    <scope>NUCLEOTIDE SEQUENCE</scope>
    <source>
        <strain evidence="7">IoA-00</strain>
    </source>
</reference>
<feature type="region of interest" description="Disordered" evidence="4">
    <location>
        <begin position="403"/>
        <end position="446"/>
    </location>
</feature>
<dbReference type="SUPFAM" id="SSF57362">
    <property type="entry name" value="BPTI-like"/>
    <property type="match status" value="3"/>
</dbReference>
<feature type="compositionally biased region" description="Acidic residues" evidence="4">
    <location>
        <begin position="412"/>
        <end position="441"/>
    </location>
</feature>
<sequence length="491" mass="56121">MLIAQKNVLLAGLLVISSVRIAKGAPAAEDPEEEVLSACQLPKDVGDCDKNVTKYYFNSESEECEEFTFGGCNGNDNKFDSMEECSEACKKDSEDENKSNAYRMGFDPEEDYDRKEGFLGDPQDPRFRDLRPYRPAPFYYRENSDERLGLGFYGYPKPYGHIGHPQHRNNFEEFEPENKWGLLNYFAGYPYGGNNNLLVEDKRRQAALGYNRGSRGNYDFSLINKILYADNDKKFSYNGFSGFNPEALSKPVISVFVLENVSRFSYNGCGGNQNNFETYNDCVQTCARLFYKSKKNLGFYGNTEDKKYGYYGGGSKKHGFGAPGFFSRNQLGFQNLPHYRPHKKIAEEEHISNAYKSINVDKDELEETSNNKENKESSSPDEVDEITSTISKEGKLFKLLKTATMDSSKDDKEEENDDEEDDLEKGEDDEEEEEGEEDIEEDMGRGYRNKNECLKFSYRGCDKNANNFETMRDCEIKCIISKKGSKSSREK</sequence>
<feature type="chain" id="PRO_5043769931" evidence="5">
    <location>
        <begin position="25"/>
        <end position="491"/>
    </location>
</feature>
<dbReference type="EMBL" id="HG994583">
    <property type="protein sequence ID" value="CAF2921695.1"/>
    <property type="molecule type" value="Genomic_DNA"/>
</dbReference>
<evidence type="ECO:0000256" key="5">
    <source>
        <dbReference type="SAM" id="SignalP"/>
    </source>
</evidence>
<feature type="domain" description="BPTI/Kunitz inhibitor" evidence="6">
    <location>
        <begin position="39"/>
        <end position="89"/>
    </location>
</feature>
<dbReference type="CDD" id="cd00109">
    <property type="entry name" value="Kunitz-type"/>
    <property type="match status" value="3"/>
</dbReference>